<proteinExistence type="predicted"/>
<organism evidence="3 4">
    <name type="scientific">Micromonas commoda (strain RCC299 / NOUM17 / CCMP2709)</name>
    <name type="common">Picoplanktonic green alga</name>
    <dbReference type="NCBI Taxonomy" id="296587"/>
    <lineage>
        <taxon>Eukaryota</taxon>
        <taxon>Viridiplantae</taxon>
        <taxon>Chlorophyta</taxon>
        <taxon>Mamiellophyceae</taxon>
        <taxon>Mamiellales</taxon>
        <taxon>Mamiellaceae</taxon>
        <taxon>Micromonas</taxon>
    </lineage>
</organism>
<dbReference type="InterPro" id="IPR025874">
    <property type="entry name" value="DZR"/>
</dbReference>
<dbReference type="Pfam" id="PF12773">
    <property type="entry name" value="DZR"/>
    <property type="match status" value="1"/>
</dbReference>
<dbReference type="Proteomes" id="UP000002009">
    <property type="component" value="Chromosome 2"/>
</dbReference>
<dbReference type="AlphaFoldDB" id="C1DY00"/>
<dbReference type="InterPro" id="IPR038587">
    <property type="entry name" value="Ribosomal_eL40_sf"/>
</dbReference>
<dbReference type="GeneID" id="8240795"/>
<evidence type="ECO:0000256" key="1">
    <source>
        <dbReference type="SAM" id="MobiDB-lite"/>
    </source>
</evidence>
<sequence length="241" mass="26027">MFCTECGTNLNEDAKFCTGCGAKTKAAQAAEPKLEIELCENCGAKLNEGAEFCTSCGTKKGESGEAPKDANDSKPLPPGSAPYADAPLGYVGEDGQWHVTIPHNMPKDEEGDFAFFTITPDRRYAAVSVVQDPDVGPGDVIVLPLPPPIDETKLKFPPFKCLMPELDEEEIENGWDVFAPDGKTRVRLYPPVGVKMGEEFWVEVEKDGGCCDLSQEQQGCLCVLCLCAVKISLSAVRAIFL</sequence>
<accession>C1DY00</accession>
<reference evidence="3 4" key="1">
    <citation type="journal article" date="2009" name="Science">
        <title>Green evolution and dynamic adaptations revealed by genomes of the marine picoeukaryotes Micromonas.</title>
        <authorList>
            <person name="Worden A.Z."/>
            <person name="Lee J.H."/>
            <person name="Mock T."/>
            <person name="Rouze P."/>
            <person name="Simmons M.P."/>
            <person name="Aerts A.L."/>
            <person name="Allen A.E."/>
            <person name="Cuvelier M.L."/>
            <person name="Derelle E."/>
            <person name="Everett M.V."/>
            <person name="Foulon E."/>
            <person name="Grimwood J."/>
            <person name="Gundlach H."/>
            <person name="Henrissat B."/>
            <person name="Napoli C."/>
            <person name="McDonald S.M."/>
            <person name="Parker M.S."/>
            <person name="Rombauts S."/>
            <person name="Salamov A."/>
            <person name="Von Dassow P."/>
            <person name="Badger J.H."/>
            <person name="Coutinho P.M."/>
            <person name="Demir E."/>
            <person name="Dubchak I."/>
            <person name="Gentemann C."/>
            <person name="Eikrem W."/>
            <person name="Gready J.E."/>
            <person name="John U."/>
            <person name="Lanier W."/>
            <person name="Lindquist E.A."/>
            <person name="Lucas S."/>
            <person name="Mayer K.F."/>
            <person name="Moreau H."/>
            <person name="Not F."/>
            <person name="Otillar R."/>
            <person name="Panaud O."/>
            <person name="Pangilinan J."/>
            <person name="Paulsen I."/>
            <person name="Piegu B."/>
            <person name="Poliakov A."/>
            <person name="Robbens S."/>
            <person name="Schmutz J."/>
            <person name="Toulza E."/>
            <person name="Wyss T."/>
            <person name="Zelensky A."/>
            <person name="Zhou K."/>
            <person name="Armbrust E.V."/>
            <person name="Bhattacharya D."/>
            <person name="Goodenough U.W."/>
            <person name="Van de Peer Y."/>
            <person name="Grigoriev I.V."/>
        </authorList>
    </citation>
    <scope>NUCLEOTIDE SEQUENCE [LARGE SCALE GENOMIC DNA]</scope>
    <source>
        <strain evidence="4">RCC299 / NOUM17</strain>
    </source>
</reference>
<feature type="compositionally biased region" description="Basic and acidic residues" evidence="1">
    <location>
        <begin position="60"/>
        <end position="72"/>
    </location>
</feature>
<feature type="region of interest" description="Disordered" evidence="1">
    <location>
        <begin position="60"/>
        <end position="87"/>
    </location>
</feature>
<evidence type="ECO:0000259" key="2">
    <source>
        <dbReference type="Pfam" id="PF12773"/>
    </source>
</evidence>
<dbReference type="EMBL" id="CP001323">
    <property type="protein sequence ID" value="ACO61341.1"/>
    <property type="molecule type" value="Genomic_DNA"/>
</dbReference>
<evidence type="ECO:0000313" key="3">
    <source>
        <dbReference type="EMBL" id="ACO61341.1"/>
    </source>
</evidence>
<gene>
    <name evidence="3" type="ORF">MICPUN_56111</name>
</gene>
<dbReference type="Gene3D" id="4.10.1060.50">
    <property type="match status" value="1"/>
</dbReference>
<dbReference type="KEGG" id="mis:MICPUN_56111"/>
<dbReference type="InParanoid" id="C1DY00"/>
<dbReference type="RefSeq" id="XP_002500083.1">
    <property type="nucleotide sequence ID" value="XM_002500037.1"/>
</dbReference>
<keyword evidence="4" id="KW-1185">Reference proteome</keyword>
<feature type="domain" description="DZANK-type" evidence="2">
    <location>
        <begin position="3"/>
        <end position="57"/>
    </location>
</feature>
<name>C1DY00_MICCC</name>
<evidence type="ECO:0000313" key="4">
    <source>
        <dbReference type="Proteomes" id="UP000002009"/>
    </source>
</evidence>
<protein>
    <recommendedName>
        <fullName evidence="2">DZANK-type domain-containing protein</fullName>
    </recommendedName>
</protein>